<proteinExistence type="predicted"/>
<name>A0A195EMA3_9HYME</name>
<feature type="non-terminal residue" evidence="1">
    <location>
        <position position="1"/>
    </location>
</feature>
<evidence type="ECO:0000313" key="2">
    <source>
        <dbReference type="Proteomes" id="UP000078492"/>
    </source>
</evidence>
<dbReference type="Proteomes" id="UP000078492">
    <property type="component" value="Unassembled WGS sequence"/>
</dbReference>
<sequence>QSFFENVLLVNFQSILPGCRVVSPTFTIVDFVGKRKTCCVLEMSEGQAWTLKIVRARRR</sequence>
<dbReference type="EMBL" id="KQ978691">
    <property type="protein sequence ID" value="KYN29256.1"/>
    <property type="molecule type" value="Genomic_DNA"/>
</dbReference>
<dbReference type="AlphaFoldDB" id="A0A195EMA3"/>
<organism evidence="1 2">
    <name type="scientific">Trachymyrmex cornetzi</name>
    <dbReference type="NCBI Taxonomy" id="471704"/>
    <lineage>
        <taxon>Eukaryota</taxon>
        <taxon>Metazoa</taxon>
        <taxon>Ecdysozoa</taxon>
        <taxon>Arthropoda</taxon>
        <taxon>Hexapoda</taxon>
        <taxon>Insecta</taxon>
        <taxon>Pterygota</taxon>
        <taxon>Neoptera</taxon>
        <taxon>Endopterygota</taxon>
        <taxon>Hymenoptera</taxon>
        <taxon>Apocrita</taxon>
        <taxon>Aculeata</taxon>
        <taxon>Formicoidea</taxon>
        <taxon>Formicidae</taxon>
        <taxon>Myrmicinae</taxon>
        <taxon>Trachymyrmex</taxon>
    </lineage>
</organism>
<reference evidence="1 2" key="1">
    <citation type="submission" date="2015-09" db="EMBL/GenBank/DDBJ databases">
        <title>Trachymyrmex cornetzi WGS genome.</title>
        <authorList>
            <person name="Nygaard S."/>
            <person name="Hu H."/>
            <person name="Boomsma J."/>
            <person name="Zhang G."/>
        </authorList>
    </citation>
    <scope>NUCLEOTIDE SEQUENCE [LARGE SCALE GENOMIC DNA]</scope>
    <source>
        <strain evidence="1">Tcor2-1</strain>
        <tissue evidence="1">Whole body</tissue>
    </source>
</reference>
<gene>
    <name evidence="1" type="ORF">ALC57_01379</name>
</gene>
<accession>A0A195EMA3</accession>
<protein>
    <submittedName>
        <fullName evidence="1">Uncharacterized protein</fullName>
    </submittedName>
</protein>
<evidence type="ECO:0000313" key="1">
    <source>
        <dbReference type="EMBL" id="KYN29256.1"/>
    </source>
</evidence>
<keyword evidence="2" id="KW-1185">Reference proteome</keyword>